<reference evidence="1" key="1">
    <citation type="submission" date="2020-08" db="EMBL/GenBank/DDBJ databases">
        <title>Genomic Encyclopedia of Type Strains, Phase IV (KMG-V): Genome sequencing to study the core and pangenomes of soil and plant-associated prokaryotes.</title>
        <authorList>
            <person name="Whitman W."/>
        </authorList>
    </citation>
    <scope>NUCLEOTIDE SEQUENCE</scope>
    <source>
        <strain evidence="1">M8UP15</strain>
    </source>
</reference>
<evidence type="ECO:0000313" key="2">
    <source>
        <dbReference type="Proteomes" id="UP000569005"/>
    </source>
</evidence>
<evidence type="ECO:0000313" key="1">
    <source>
        <dbReference type="EMBL" id="MBB5341077.1"/>
    </source>
</evidence>
<protein>
    <submittedName>
        <fullName evidence="1">Uncharacterized protein</fullName>
    </submittedName>
</protein>
<sequence length="170" mass="19178">MARSIVPLVPKGGDFRVVSDSEIGYTQLREGPVVLIGAFDNVWTMRITQDLPFGFEYDSQVRRLVDRKSPEKRFWTLQWQVPYTKLAKDYAIIARIHDRVTGQPVIIIAGILGEGTEAASEVVFKPAYLDEMLKKAPKNWDQLNLEAVIETNVIEGHAGPPTVLAVETWR</sequence>
<dbReference type="EMBL" id="JACHEA010000001">
    <property type="protein sequence ID" value="MBB5341077.1"/>
    <property type="molecule type" value="Genomic_DNA"/>
</dbReference>
<dbReference type="Proteomes" id="UP000569005">
    <property type="component" value="Unassembled WGS sequence"/>
</dbReference>
<keyword evidence="2" id="KW-1185">Reference proteome</keyword>
<comment type="caution">
    <text evidence="1">The sequence shown here is derived from an EMBL/GenBank/DDBJ whole genome shotgun (WGS) entry which is preliminary data.</text>
</comment>
<organism evidence="1 2">
    <name type="scientific">Tunturiibacter gelidiferens</name>
    <dbReference type="NCBI Taxonomy" id="3069689"/>
    <lineage>
        <taxon>Bacteria</taxon>
        <taxon>Pseudomonadati</taxon>
        <taxon>Acidobacteriota</taxon>
        <taxon>Terriglobia</taxon>
        <taxon>Terriglobales</taxon>
        <taxon>Acidobacteriaceae</taxon>
        <taxon>Tunturiibacter</taxon>
    </lineage>
</organism>
<name>A0ACC5P2N9_9BACT</name>
<accession>A0ACC5P2N9</accession>
<proteinExistence type="predicted"/>
<gene>
    <name evidence="1" type="ORF">HDF13_003410</name>
</gene>